<dbReference type="GO" id="GO:0005886">
    <property type="term" value="C:plasma membrane"/>
    <property type="evidence" value="ECO:0007669"/>
    <property type="project" value="InterPro"/>
</dbReference>
<dbReference type="InterPro" id="IPR038770">
    <property type="entry name" value="Na+/solute_symporter_sf"/>
</dbReference>
<keyword evidence="9 12" id="KW-0472">Membrane</keyword>
<feature type="transmembrane region" description="Helical" evidence="12">
    <location>
        <begin position="73"/>
        <end position="93"/>
    </location>
</feature>
<evidence type="ECO:0000313" key="14">
    <source>
        <dbReference type="EMBL" id="TID20167.1"/>
    </source>
</evidence>
<comment type="subcellular location">
    <subcellularLocation>
        <location evidence="1">Membrane</location>
        <topology evidence="1">Multi-pass membrane protein</topology>
    </subcellularLocation>
</comment>
<evidence type="ECO:0000256" key="6">
    <source>
        <dbReference type="ARBA" id="ARBA00022989"/>
    </source>
</evidence>
<feature type="transmembrane region" description="Helical" evidence="12">
    <location>
        <begin position="105"/>
        <end position="128"/>
    </location>
</feature>
<dbReference type="GO" id="GO:0120029">
    <property type="term" value="P:proton export across plasma membrane"/>
    <property type="evidence" value="ECO:0007669"/>
    <property type="project" value="InterPro"/>
</dbReference>
<feature type="transmembrane region" description="Helical" evidence="12">
    <location>
        <begin position="415"/>
        <end position="435"/>
    </location>
</feature>
<protein>
    <submittedName>
        <fullName evidence="14">Sodium/hydrogen exchanger family-domain-containing protein</fullName>
    </submittedName>
</protein>
<dbReference type="Gene3D" id="1.20.1530.20">
    <property type="match status" value="1"/>
</dbReference>
<keyword evidence="6 12" id="KW-1133">Transmembrane helix</keyword>
<evidence type="ECO:0000256" key="1">
    <source>
        <dbReference type="ARBA" id="ARBA00004141"/>
    </source>
</evidence>
<dbReference type="Pfam" id="PF00999">
    <property type="entry name" value="Na_H_Exchanger"/>
    <property type="match status" value="1"/>
</dbReference>
<keyword evidence="5 12" id="KW-0812">Transmembrane</keyword>
<feature type="transmembrane region" description="Helical" evidence="12">
    <location>
        <begin position="368"/>
        <end position="387"/>
    </location>
</feature>
<evidence type="ECO:0000256" key="3">
    <source>
        <dbReference type="ARBA" id="ARBA00022448"/>
    </source>
</evidence>
<accession>A0A4Z1NVP6</accession>
<feature type="transmembrane region" description="Helical" evidence="12">
    <location>
        <begin position="252"/>
        <end position="285"/>
    </location>
</feature>
<feature type="transmembrane region" description="Helical" evidence="12">
    <location>
        <begin position="182"/>
        <end position="198"/>
    </location>
</feature>
<feature type="transmembrane region" description="Helical" evidence="12">
    <location>
        <begin position="210"/>
        <end position="232"/>
    </location>
</feature>
<dbReference type="AlphaFoldDB" id="A0A4Z1NVP6"/>
<evidence type="ECO:0000256" key="2">
    <source>
        <dbReference type="ARBA" id="ARBA00005248"/>
    </source>
</evidence>
<feature type="transmembrane region" description="Helical" evidence="12">
    <location>
        <begin position="35"/>
        <end position="53"/>
    </location>
</feature>
<evidence type="ECO:0000256" key="5">
    <source>
        <dbReference type="ARBA" id="ARBA00022692"/>
    </source>
</evidence>
<dbReference type="OrthoDB" id="5327978at2759"/>
<gene>
    <name evidence="14" type="ORF">E6O75_ATG07627</name>
</gene>
<dbReference type="STRING" id="86259.A0A4Z1NVP6"/>
<evidence type="ECO:0000256" key="4">
    <source>
        <dbReference type="ARBA" id="ARBA00022449"/>
    </source>
</evidence>
<evidence type="ECO:0000256" key="11">
    <source>
        <dbReference type="SAM" id="MobiDB-lite"/>
    </source>
</evidence>
<keyword evidence="7" id="KW-0915">Sodium</keyword>
<dbReference type="PANTHER" id="PTHR31382:SF1">
    <property type="entry name" value="SODIUM ION_PROTON EXCHANGER (EUROFUNG)"/>
    <property type="match status" value="1"/>
</dbReference>
<keyword evidence="15" id="KW-1185">Reference proteome</keyword>
<dbReference type="FunFam" id="1.20.1530.20:FF:000015">
    <property type="entry name" value="Na(+)/H(+) antiporter 2"/>
    <property type="match status" value="1"/>
</dbReference>
<name>A0A4Z1NVP6_9PEZI</name>
<dbReference type="GO" id="GO:0036376">
    <property type="term" value="P:sodium ion export across plasma membrane"/>
    <property type="evidence" value="ECO:0007669"/>
    <property type="project" value="InterPro"/>
</dbReference>
<evidence type="ECO:0000256" key="10">
    <source>
        <dbReference type="ARBA" id="ARBA00023201"/>
    </source>
</evidence>
<evidence type="ECO:0000256" key="7">
    <source>
        <dbReference type="ARBA" id="ARBA00023053"/>
    </source>
</evidence>
<organism evidence="14 15">
    <name type="scientific">Venturia nashicola</name>
    <dbReference type="NCBI Taxonomy" id="86259"/>
    <lineage>
        <taxon>Eukaryota</taxon>
        <taxon>Fungi</taxon>
        <taxon>Dikarya</taxon>
        <taxon>Ascomycota</taxon>
        <taxon>Pezizomycotina</taxon>
        <taxon>Dothideomycetes</taxon>
        <taxon>Pleosporomycetidae</taxon>
        <taxon>Venturiales</taxon>
        <taxon>Venturiaceae</taxon>
        <taxon>Venturia</taxon>
    </lineage>
</organism>
<evidence type="ECO:0000256" key="9">
    <source>
        <dbReference type="ARBA" id="ARBA00023136"/>
    </source>
</evidence>
<feature type="transmembrane region" description="Helical" evidence="12">
    <location>
        <begin position="331"/>
        <end position="347"/>
    </location>
</feature>
<evidence type="ECO:0000256" key="8">
    <source>
        <dbReference type="ARBA" id="ARBA00023065"/>
    </source>
</evidence>
<feature type="transmembrane region" description="Helical" evidence="12">
    <location>
        <begin position="306"/>
        <end position="325"/>
    </location>
</feature>
<dbReference type="EMBL" id="SNSC02000011">
    <property type="protein sequence ID" value="TID20167.1"/>
    <property type="molecule type" value="Genomic_DNA"/>
</dbReference>
<evidence type="ECO:0000256" key="12">
    <source>
        <dbReference type="SAM" id="Phobius"/>
    </source>
</evidence>
<dbReference type="InterPro" id="IPR006153">
    <property type="entry name" value="Cation/H_exchanger_TM"/>
</dbReference>
<keyword evidence="4" id="KW-0050">Antiport</keyword>
<evidence type="ECO:0000259" key="13">
    <source>
        <dbReference type="Pfam" id="PF00999"/>
    </source>
</evidence>
<reference evidence="14 15" key="1">
    <citation type="submission" date="2019-04" db="EMBL/GenBank/DDBJ databases">
        <title>High contiguity whole genome sequence and gene annotation resource for two Venturia nashicola isolates.</title>
        <authorList>
            <person name="Prokchorchik M."/>
            <person name="Won K."/>
            <person name="Lee Y."/>
            <person name="Choi E.D."/>
            <person name="Segonzac C."/>
            <person name="Sohn K.H."/>
        </authorList>
    </citation>
    <scope>NUCLEOTIDE SEQUENCE [LARGE SCALE GENOMIC DNA]</scope>
    <source>
        <strain evidence="14 15">PRI2</strain>
    </source>
</reference>
<evidence type="ECO:0000313" key="15">
    <source>
        <dbReference type="Proteomes" id="UP000298493"/>
    </source>
</evidence>
<feature type="compositionally biased region" description="Polar residues" evidence="11">
    <location>
        <begin position="500"/>
        <end position="524"/>
    </location>
</feature>
<sequence length="586" mass="64377">MPTLAIVGFNIVCATLGGFIAVYGLVSYLLKEKFYLSEALISLVAGVIFSPPAANFIRPLEYALGNEETVQYITLYFVRLVLGVQLVIAGVQLPSRYLRTEWKSLSLLLGPGMVGMWICTSLLVWAFVPHITFVYALAVGACVTPTDPILSNTIVKGRFADKNIPKELQKIIIAESGTNDGLGYPFLFLPMYLIRYTLQGNHSAGTAMGLWFYDIWIYQIVLGVVYGAVVGWLAKETLHWAEEKGYVDREGFLVFAVALALFIIGTAGMIGSDDVLACFIAGNTFTWDDWFRQETLDDSLQPTIDMLLNVAVFIWFGSVCPWNSFAHNDVIPIWRLILLGITVLLFRRIPIVMAMHMQIHQIEELKQAWFVGFFGPIGVSAIFYLYVSLEYLRGSVTDHGHEREDAVKLGEIMNVVIWFLVVCSIVVHGLSIPLGKLGFHVPRTLSQALSTENNSRSTFHVQNPVHTSASHLRFRPSSEVGQNGIPVPNGVYKIGRSLVNRSRSADGSRTASRNISKQGTSRTASPAGKKDTDNAAEVSLNEPTPGDESTSLPPLDGAATTTSKVTGPAGRSIRFPDETHNKVGPA</sequence>
<comment type="similarity">
    <text evidence="2">Belongs to the fungal Na(+)/H(+) exchanger family.</text>
</comment>
<proteinExistence type="inferred from homology"/>
<dbReference type="InterPro" id="IPR004712">
    <property type="entry name" value="Na+/H+_antiporter_fungi"/>
</dbReference>
<feature type="transmembrane region" description="Helical" evidence="12">
    <location>
        <begin position="6"/>
        <end position="28"/>
    </location>
</feature>
<feature type="region of interest" description="Disordered" evidence="11">
    <location>
        <begin position="500"/>
        <end position="586"/>
    </location>
</feature>
<feature type="compositionally biased region" description="Basic and acidic residues" evidence="11">
    <location>
        <begin position="574"/>
        <end position="586"/>
    </location>
</feature>
<dbReference type="GO" id="GO:0042391">
    <property type="term" value="P:regulation of membrane potential"/>
    <property type="evidence" value="ECO:0007669"/>
    <property type="project" value="InterPro"/>
</dbReference>
<keyword evidence="10" id="KW-0739">Sodium transport</keyword>
<keyword evidence="8" id="KW-0406">Ion transport</keyword>
<feature type="domain" description="Cation/H+ exchanger transmembrane" evidence="13">
    <location>
        <begin position="25"/>
        <end position="433"/>
    </location>
</feature>
<comment type="caution">
    <text evidence="14">The sequence shown here is derived from an EMBL/GenBank/DDBJ whole genome shotgun (WGS) entry which is preliminary data.</text>
</comment>
<dbReference type="Proteomes" id="UP000298493">
    <property type="component" value="Unassembled WGS sequence"/>
</dbReference>
<dbReference type="PANTHER" id="PTHR31382">
    <property type="entry name" value="NA(+)/H(+) ANTIPORTER"/>
    <property type="match status" value="1"/>
</dbReference>
<keyword evidence="3" id="KW-0813">Transport</keyword>
<dbReference type="GO" id="GO:0015385">
    <property type="term" value="F:sodium:proton antiporter activity"/>
    <property type="evidence" value="ECO:0007669"/>
    <property type="project" value="InterPro"/>
</dbReference>